<accession>A0A8S5TGF1</accession>
<evidence type="ECO:0000313" key="1">
    <source>
        <dbReference type="EMBL" id="DAF62381.1"/>
    </source>
</evidence>
<reference evidence="1" key="1">
    <citation type="journal article" date="2021" name="Proc. Natl. Acad. Sci. U.S.A.">
        <title>A Catalog of Tens of Thousands of Viruses from Human Metagenomes Reveals Hidden Associations with Chronic Diseases.</title>
        <authorList>
            <person name="Tisza M.J."/>
            <person name="Buck C.B."/>
        </authorList>
    </citation>
    <scope>NUCLEOTIDE SEQUENCE</scope>
    <source>
        <strain evidence="1">CtIty1</strain>
    </source>
</reference>
<organism evidence="1">
    <name type="scientific">Myoviridae sp. ctIty1</name>
    <dbReference type="NCBI Taxonomy" id="2827673"/>
    <lineage>
        <taxon>Viruses</taxon>
        <taxon>Duplodnaviria</taxon>
        <taxon>Heunggongvirae</taxon>
        <taxon>Uroviricota</taxon>
        <taxon>Caudoviricetes</taxon>
    </lineage>
</organism>
<dbReference type="EMBL" id="BK032823">
    <property type="protein sequence ID" value="DAF62381.1"/>
    <property type="molecule type" value="Genomic_DNA"/>
</dbReference>
<protein>
    <submittedName>
        <fullName evidence="1">Uncharacterized protein</fullName>
    </submittedName>
</protein>
<name>A0A8S5TGF1_9CAUD</name>
<sequence length="159" mass="16973">MAAPSITIMDESDRSVTNWDAGVVQASNESAVFSIYVWNNRNGSTAISDLKDVTITALDIDGSSNGELVAGKWVRVNVPKVDGNVTTWTPVGGSDGKHLQAEAITTASDFTIKGTVNDGNKNTTSSKQNYCKVNLKVVVPVNATPGTKTYKIRVNGYYV</sequence>
<proteinExistence type="predicted"/>